<evidence type="ECO:0000313" key="1">
    <source>
        <dbReference type="EMBL" id="QMS87393.1"/>
    </source>
</evidence>
<protein>
    <submittedName>
        <fullName evidence="1">Uncharacterized protein</fullName>
    </submittedName>
</protein>
<dbReference type="AlphaFoldDB" id="A0A7D7L971"/>
<dbReference type="EMBL" id="CP054698">
    <property type="protein sequence ID" value="QMS87393.1"/>
    <property type="molecule type" value="Genomic_DNA"/>
</dbReference>
<dbReference type="Proteomes" id="UP000514713">
    <property type="component" value="Chromosome"/>
</dbReference>
<gene>
    <name evidence="1" type="ORF">HUN01_07295</name>
</gene>
<dbReference type="KEGG" id="ned:HUN01_07295"/>
<evidence type="ECO:0000313" key="2">
    <source>
        <dbReference type="Proteomes" id="UP000514713"/>
    </source>
</evidence>
<organism evidence="1 2">
    <name type="scientific">Nostoc edaphicum CCNP1411</name>
    <dbReference type="NCBI Taxonomy" id="1472755"/>
    <lineage>
        <taxon>Bacteria</taxon>
        <taxon>Bacillati</taxon>
        <taxon>Cyanobacteriota</taxon>
        <taxon>Cyanophyceae</taxon>
        <taxon>Nostocales</taxon>
        <taxon>Nostocaceae</taxon>
        <taxon>Nostoc</taxon>
    </lineage>
</organism>
<dbReference type="RefSeq" id="WP_181930711.1">
    <property type="nucleotide sequence ID" value="NZ_CP054698.1"/>
</dbReference>
<proteinExistence type="predicted"/>
<reference evidence="2" key="1">
    <citation type="submission" date="2020-06" db="EMBL/GenBank/DDBJ databases">
        <title>Nostoc edaphicum CCNP1411 genome.</title>
        <authorList>
            <person name="Fidor A."/>
            <person name="Grabski M."/>
            <person name="Gawor J."/>
            <person name="Gromadka R."/>
            <person name="Wegrzyn G."/>
            <person name="Mazur-Marzec H."/>
        </authorList>
    </citation>
    <scope>NUCLEOTIDE SEQUENCE [LARGE SCALE GENOMIC DNA]</scope>
    <source>
        <strain evidence="2">CCNP1411</strain>
    </source>
</reference>
<sequence length="45" mass="5011">MRSHAASAQLIVAIAQSTTCVNNSASYATFDYRWAIAIVPRRRLE</sequence>
<accession>A0A7D7L971</accession>
<keyword evidence="2" id="KW-1185">Reference proteome</keyword>
<name>A0A7D7L971_9NOSO</name>